<dbReference type="InterPro" id="IPR036412">
    <property type="entry name" value="HAD-like_sf"/>
</dbReference>
<keyword evidence="12" id="KW-1185">Reference proteome</keyword>
<dbReference type="Gene3D" id="3.40.50.1000">
    <property type="entry name" value="HAD superfamily/HAD-like"/>
    <property type="match status" value="1"/>
</dbReference>
<feature type="transmembrane region" description="Helical" evidence="8">
    <location>
        <begin position="588"/>
        <end position="615"/>
    </location>
</feature>
<evidence type="ECO:0000256" key="3">
    <source>
        <dbReference type="ARBA" id="ARBA00022692"/>
    </source>
</evidence>
<evidence type="ECO:0000259" key="10">
    <source>
        <dbReference type="Pfam" id="PF00122"/>
    </source>
</evidence>
<feature type="transmembrane region" description="Helical" evidence="8">
    <location>
        <begin position="289"/>
        <end position="314"/>
    </location>
</feature>
<keyword evidence="3 8" id="KW-0812">Transmembrane</keyword>
<comment type="similarity">
    <text evidence="2 8">Belongs to the cation transport ATPase (P-type) (TC 3.A.3) family. Type IB subfamily.</text>
</comment>
<feature type="region of interest" description="Disordered" evidence="9">
    <location>
        <begin position="1"/>
        <end position="21"/>
    </location>
</feature>
<dbReference type="EMBL" id="CP027433">
    <property type="protein sequence ID" value="AVM00716.1"/>
    <property type="molecule type" value="Genomic_DNA"/>
</dbReference>
<keyword evidence="8" id="KW-1003">Cell membrane</keyword>
<protein>
    <submittedName>
        <fullName evidence="11">Cadmium-translocating P-type ATPase</fullName>
    </submittedName>
</protein>
<dbReference type="InterPro" id="IPR059000">
    <property type="entry name" value="ATPase_P-type_domA"/>
</dbReference>
<organism evidence="11 12">
    <name type="scientific">Gordonia iterans</name>
    <dbReference type="NCBI Taxonomy" id="1004901"/>
    <lineage>
        <taxon>Bacteria</taxon>
        <taxon>Bacillati</taxon>
        <taxon>Actinomycetota</taxon>
        <taxon>Actinomycetes</taxon>
        <taxon>Mycobacteriales</taxon>
        <taxon>Gordoniaceae</taxon>
        <taxon>Gordonia</taxon>
    </lineage>
</organism>
<comment type="caution">
    <text evidence="8">Lacks conserved residue(s) required for the propagation of feature annotation.</text>
</comment>
<dbReference type="CDD" id="cd02079">
    <property type="entry name" value="P-type_ATPase_HM"/>
    <property type="match status" value="1"/>
</dbReference>
<feature type="transmembrane region" description="Helical" evidence="8">
    <location>
        <begin position="259"/>
        <end position="277"/>
    </location>
</feature>
<keyword evidence="4 8" id="KW-0479">Metal-binding</keyword>
<evidence type="ECO:0000256" key="2">
    <source>
        <dbReference type="ARBA" id="ARBA00006024"/>
    </source>
</evidence>
<dbReference type="Gene3D" id="2.70.150.10">
    <property type="entry name" value="Calcium-transporting ATPase, cytoplasmic transduction domain A"/>
    <property type="match status" value="1"/>
</dbReference>
<feature type="domain" description="P-type ATPase A" evidence="10">
    <location>
        <begin position="139"/>
        <end position="239"/>
    </location>
</feature>
<dbReference type="SFLD" id="SFLDG00002">
    <property type="entry name" value="C1.7:_P-type_atpase_like"/>
    <property type="match status" value="1"/>
</dbReference>
<dbReference type="InterPro" id="IPR023214">
    <property type="entry name" value="HAD_sf"/>
</dbReference>
<dbReference type="PROSITE" id="PS00154">
    <property type="entry name" value="ATPASE_E1_E2"/>
    <property type="match status" value="1"/>
</dbReference>
<dbReference type="GO" id="GO:0016887">
    <property type="term" value="F:ATP hydrolysis activity"/>
    <property type="evidence" value="ECO:0007669"/>
    <property type="project" value="InterPro"/>
</dbReference>
<keyword evidence="6 8" id="KW-1133">Transmembrane helix</keyword>
<dbReference type="GO" id="GO:0046872">
    <property type="term" value="F:metal ion binding"/>
    <property type="evidence" value="ECO:0007669"/>
    <property type="project" value="UniProtKB-KW"/>
</dbReference>
<dbReference type="InterPro" id="IPR023298">
    <property type="entry name" value="ATPase_P-typ_TM_dom_sf"/>
</dbReference>
<dbReference type="PANTHER" id="PTHR48085:SF5">
    <property type="entry name" value="CADMIUM_ZINC-TRANSPORTING ATPASE HMA4-RELATED"/>
    <property type="match status" value="1"/>
</dbReference>
<dbReference type="AlphaFoldDB" id="A0A2S0KGE0"/>
<evidence type="ECO:0000256" key="9">
    <source>
        <dbReference type="SAM" id="MobiDB-lite"/>
    </source>
</evidence>
<dbReference type="InterPro" id="IPR023299">
    <property type="entry name" value="ATPase_P-typ_cyto_dom_N"/>
</dbReference>
<dbReference type="InterPro" id="IPR051014">
    <property type="entry name" value="Cation_Transport_ATPase_IB"/>
</dbReference>
<dbReference type="InterPro" id="IPR044492">
    <property type="entry name" value="P_typ_ATPase_HD_dom"/>
</dbReference>
<dbReference type="InterPro" id="IPR001757">
    <property type="entry name" value="P_typ_ATPase"/>
</dbReference>
<dbReference type="PRINTS" id="PR00119">
    <property type="entry name" value="CATATPASE"/>
</dbReference>
<dbReference type="NCBIfam" id="TIGR01525">
    <property type="entry name" value="ATPase-IB_hvy"/>
    <property type="match status" value="1"/>
</dbReference>
<evidence type="ECO:0000256" key="7">
    <source>
        <dbReference type="ARBA" id="ARBA00023136"/>
    </source>
</evidence>
<dbReference type="GO" id="GO:0019829">
    <property type="term" value="F:ATPase-coupled monoatomic cation transmembrane transporter activity"/>
    <property type="evidence" value="ECO:0007669"/>
    <property type="project" value="InterPro"/>
</dbReference>
<dbReference type="GO" id="GO:0005886">
    <property type="term" value="C:plasma membrane"/>
    <property type="evidence" value="ECO:0007669"/>
    <property type="project" value="UniProtKB-SubCell"/>
</dbReference>
<dbReference type="InterPro" id="IPR027256">
    <property type="entry name" value="P-typ_ATPase_IB"/>
</dbReference>
<dbReference type="SFLD" id="SFLDF00027">
    <property type="entry name" value="p-type_atpase"/>
    <property type="match status" value="1"/>
</dbReference>
<evidence type="ECO:0000256" key="8">
    <source>
        <dbReference type="RuleBase" id="RU362081"/>
    </source>
</evidence>
<dbReference type="GO" id="GO:0015086">
    <property type="term" value="F:cadmium ion transmembrane transporter activity"/>
    <property type="evidence" value="ECO:0007669"/>
    <property type="project" value="TreeGrafter"/>
</dbReference>
<reference evidence="11 12" key="1">
    <citation type="submission" date="2018-03" db="EMBL/GenBank/DDBJ databases">
        <title>Characteristics and genome of n-alkane degrading marine bacteria Gordonia iterans isolated from crude oil contaminated in Tae-an, South Korea.</title>
        <authorList>
            <person name="Lee S.-S."/>
            <person name="Kim H."/>
        </authorList>
    </citation>
    <scope>NUCLEOTIDE SEQUENCE [LARGE SCALE GENOMIC DNA]</scope>
    <source>
        <strain evidence="11 12">Co17</strain>
    </source>
</reference>
<dbReference type="Pfam" id="PF00122">
    <property type="entry name" value="E1-E2_ATPase"/>
    <property type="match status" value="1"/>
</dbReference>
<dbReference type="Pfam" id="PF00702">
    <property type="entry name" value="Hydrolase"/>
    <property type="match status" value="1"/>
</dbReference>
<dbReference type="SUPFAM" id="SSF81653">
    <property type="entry name" value="Calcium ATPase, transduction domain A"/>
    <property type="match status" value="1"/>
</dbReference>
<dbReference type="GO" id="GO:0005524">
    <property type="term" value="F:ATP binding"/>
    <property type="evidence" value="ECO:0007669"/>
    <property type="project" value="UniProtKB-UniRule"/>
</dbReference>
<evidence type="ECO:0000313" key="12">
    <source>
        <dbReference type="Proteomes" id="UP000239814"/>
    </source>
</evidence>
<dbReference type="SFLD" id="SFLDS00003">
    <property type="entry name" value="Haloacid_Dehalogenase"/>
    <property type="match status" value="1"/>
</dbReference>
<dbReference type="NCBIfam" id="TIGR01494">
    <property type="entry name" value="ATPase_P-type"/>
    <property type="match status" value="1"/>
</dbReference>
<evidence type="ECO:0000256" key="5">
    <source>
        <dbReference type="ARBA" id="ARBA00022967"/>
    </source>
</evidence>
<dbReference type="PRINTS" id="PR00941">
    <property type="entry name" value="CDATPASE"/>
</dbReference>
<evidence type="ECO:0000256" key="6">
    <source>
        <dbReference type="ARBA" id="ARBA00022989"/>
    </source>
</evidence>
<keyword evidence="7 8" id="KW-0472">Membrane</keyword>
<accession>A0A2S0KGE0</accession>
<dbReference type="KEGG" id="git:C6V83_11005"/>
<dbReference type="Gene3D" id="3.40.1110.10">
    <property type="entry name" value="Calcium-transporting ATPase, cytoplasmic domain N"/>
    <property type="match status" value="1"/>
</dbReference>
<keyword evidence="8" id="KW-0067">ATP-binding</keyword>
<dbReference type="SUPFAM" id="SSF81665">
    <property type="entry name" value="Calcium ATPase, transmembrane domain M"/>
    <property type="match status" value="1"/>
</dbReference>
<dbReference type="Proteomes" id="UP000239814">
    <property type="component" value="Chromosome"/>
</dbReference>
<dbReference type="InterPro" id="IPR008250">
    <property type="entry name" value="ATPase_P-typ_transduc_dom_A_sf"/>
</dbReference>
<name>A0A2S0KGE0_9ACTN</name>
<dbReference type="InterPro" id="IPR018303">
    <property type="entry name" value="ATPase_P-typ_P_site"/>
</dbReference>
<proteinExistence type="inferred from homology"/>
<evidence type="ECO:0000256" key="1">
    <source>
        <dbReference type="ARBA" id="ARBA00004651"/>
    </source>
</evidence>
<evidence type="ECO:0000256" key="4">
    <source>
        <dbReference type="ARBA" id="ARBA00022723"/>
    </source>
</evidence>
<dbReference type="NCBIfam" id="TIGR01512">
    <property type="entry name" value="ATPase-IB2_Cd"/>
    <property type="match status" value="1"/>
</dbReference>
<dbReference type="RefSeq" id="WP_105942429.1">
    <property type="nucleotide sequence ID" value="NZ_CP027433.1"/>
</dbReference>
<keyword evidence="5" id="KW-1278">Translocase</keyword>
<dbReference type="PANTHER" id="PTHR48085">
    <property type="entry name" value="CADMIUM/ZINC-TRANSPORTING ATPASE HMA2-RELATED"/>
    <property type="match status" value="1"/>
</dbReference>
<keyword evidence="8" id="KW-0547">Nucleotide-binding</keyword>
<comment type="subcellular location">
    <subcellularLocation>
        <location evidence="1">Cell membrane</location>
        <topology evidence="1">Multi-pass membrane protein</topology>
    </subcellularLocation>
</comment>
<dbReference type="OrthoDB" id="7059309at2"/>
<sequence>MSEVCCGTTPAAAGAEPVPDSASGERIWQVRELQYAVVAVVGLTAGWLFERAGMHSAGAGLELASAAVAALSFVPESVRALARGKVGVGTLMTIAAIGAVALGQYGEAAMLGILFSIAEGLEHYAVSRTRRGLRALLALVPPVASVIRDGREVQVEPDELVLGDVMVLRPGERAATDGVILRGRTTLDVSALTGESVPIEACPGDDVQAGAINGGGAIEMTVTARAADSSLARIVHIVEEAQERKGSAQRLADRVARPLVPAIMILAAAVAAIGPVLGDPRVWIERALVVLVAASPCALAIAVPLTVVAAVGAASRRGALVKGGAALERLGAVKFIALDKTGTLTRNAPEVIETLAVAGTAAGEVLAVAAALEARSEHPLARAILDAGPKEVPAADGVTAVAGHGLYGTLGASSLRLGRPGWIGSGPLEDDIARLQEQGATVVLVERDGLLIGAVAVRDELRPEAPEVIARLDALGITTAMLTGDNPRTAAALGTQAGIGEVYAELRPEDKAEVLTRIAAGRPSAMVGDGVNDAPALATADVGIAMGAMGTDVAIETADVALMGEDLRHLPQTVSLARRARRIMLQNIVLALAIIVVLIPLAGAGVLGLATVVLIHESAEVLVILNAIRAARVKDDAALAQVVEVDESKPHTVAVPLLHTPDDPCCSGK</sequence>
<evidence type="ECO:0000313" key="11">
    <source>
        <dbReference type="EMBL" id="AVM00716.1"/>
    </source>
</evidence>
<dbReference type="SUPFAM" id="SSF56784">
    <property type="entry name" value="HAD-like"/>
    <property type="match status" value="1"/>
</dbReference>
<gene>
    <name evidence="11" type="primary">cadA</name>
    <name evidence="11" type="ORF">C6V83_11005</name>
</gene>